<organism evidence="2 3">
    <name type="scientific">Phaeosphaeria nodorum (strain SN15 / ATCC MYA-4574 / FGSC 10173)</name>
    <name type="common">Glume blotch fungus</name>
    <name type="synonym">Parastagonospora nodorum</name>
    <dbReference type="NCBI Taxonomy" id="321614"/>
    <lineage>
        <taxon>Eukaryota</taxon>
        <taxon>Fungi</taxon>
        <taxon>Dikarya</taxon>
        <taxon>Ascomycota</taxon>
        <taxon>Pezizomycotina</taxon>
        <taxon>Dothideomycetes</taxon>
        <taxon>Pleosporomycetidae</taxon>
        <taxon>Pleosporales</taxon>
        <taxon>Pleosporineae</taxon>
        <taxon>Phaeosphaeriaceae</taxon>
        <taxon>Parastagonospora</taxon>
    </lineage>
</organism>
<dbReference type="Proteomes" id="UP000663193">
    <property type="component" value="Chromosome 16"/>
</dbReference>
<evidence type="ECO:0000256" key="1">
    <source>
        <dbReference type="SAM" id="MobiDB-lite"/>
    </source>
</evidence>
<name>A0A7U2FFC6_PHANO</name>
<dbReference type="EMBL" id="CP069038">
    <property type="protein sequence ID" value="QRD04214.1"/>
    <property type="molecule type" value="Genomic_DNA"/>
</dbReference>
<proteinExistence type="predicted"/>
<feature type="region of interest" description="Disordered" evidence="1">
    <location>
        <begin position="23"/>
        <end position="140"/>
    </location>
</feature>
<reference evidence="3" key="1">
    <citation type="journal article" date="2021" name="BMC Genomics">
        <title>Chromosome-level genome assembly and manually-curated proteome of model necrotroph Parastagonospora nodorum Sn15 reveals a genome-wide trove of candidate effector homologs, and redundancy of virulence-related functions within an accessory chromosome.</title>
        <authorList>
            <person name="Bertazzoni S."/>
            <person name="Jones D.A.B."/>
            <person name="Phan H.T."/>
            <person name="Tan K.-C."/>
            <person name="Hane J.K."/>
        </authorList>
    </citation>
    <scope>NUCLEOTIDE SEQUENCE [LARGE SCALE GENOMIC DNA]</scope>
    <source>
        <strain evidence="3">SN15 / ATCC MYA-4574 / FGSC 10173)</strain>
    </source>
</reference>
<accession>A0A7U2FFC6</accession>
<dbReference type="AlphaFoldDB" id="A0A7U2FFC6"/>
<protein>
    <submittedName>
        <fullName evidence="2">Uncharacterized protein</fullName>
    </submittedName>
</protein>
<feature type="compositionally biased region" description="Polar residues" evidence="1">
    <location>
        <begin position="129"/>
        <end position="140"/>
    </location>
</feature>
<sequence>ITTSPQYTVLTKVSSSHAHSMQYCATRPSPSSRLQPVHTPPSTPNSILAIHPWRSKNEAPWATTRWQSSHPSTTCHQTSCLPRPDTLQSRAHPPPSAAWSRGASPLIATHAPGARSRSSRRPATRDMPTDTSGRSWDSLD</sequence>
<dbReference type="VEuPathDB" id="FungiDB:JI435_424880"/>
<evidence type="ECO:0000313" key="2">
    <source>
        <dbReference type="EMBL" id="QRD04214.1"/>
    </source>
</evidence>
<feature type="non-terminal residue" evidence="2">
    <location>
        <position position="1"/>
    </location>
</feature>
<evidence type="ECO:0000313" key="3">
    <source>
        <dbReference type="Proteomes" id="UP000663193"/>
    </source>
</evidence>
<gene>
    <name evidence="2" type="ORF">JI435_424880</name>
</gene>
<keyword evidence="3" id="KW-1185">Reference proteome</keyword>
<feature type="compositionally biased region" description="Polar residues" evidence="1">
    <location>
        <begin position="64"/>
        <end position="80"/>
    </location>
</feature>